<reference evidence="2" key="2">
    <citation type="journal article" date="2021" name="PeerJ">
        <title>Extensive microbial diversity within the chicken gut microbiome revealed by metagenomics and culture.</title>
        <authorList>
            <person name="Gilroy R."/>
            <person name="Ravi A."/>
            <person name="Getino M."/>
            <person name="Pursley I."/>
            <person name="Horton D.L."/>
            <person name="Alikhan N.F."/>
            <person name="Baker D."/>
            <person name="Gharbi K."/>
            <person name="Hall N."/>
            <person name="Watson M."/>
            <person name="Adriaenssens E.M."/>
            <person name="Foster-Nyarko E."/>
            <person name="Jarju S."/>
            <person name="Secka A."/>
            <person name="Antonio M."/>
            <person name="Oren A."/>
            <person name="Chaudhuri R.R."/>
            <person name="La Ragione R."/>
            <person name="Hildebrand F."/>
            <person name="Pallen M.J."/>
        </authorList>
    </citation>
    <scope>NUCLEOTIDE SEQUENCE</scope>
    <source>
        <strain evidence="2">ChiBcec2-4451</strain>
    </source>
</reference>
<evidence type="ECO:0000313" key="2">
    <source>
        <dbReference type="EMBL" id="HIV12951.1"/>
    </source>
</evidence>
<protein>
    <submittedName>
        <fullName evidence="2">DUF3343 domain-containing protein</fullName>
    </submittedName>
</protein>
<dbReference type="AlphaFoldDB" id="A0A9D1NV92"/>
<dbReference type="EMBL" id="DVON01000164">
    <property type="protein sequence ID" value="HIV12951.1"/>
    <property type="molecule type" value="Genomic_DNA"/>
</dbReference>
<evidence type="ECO:0000259" key="1">
    <source>
        <dbReference type="Pfam" id="PF11823"/>
    </source>
</evidence>
<reference evidence="2" key="1">
    <citation type="submission" date="2020-10" db="EMBL/GenBank/DDBJ databases">
        <authorList>
            <person name="Gilroy R."/>
        </authorList>
    </citation>
    <scope>NUCLEOTIDE SEQUENCE</scope>
    <source>
        <strain evidence="2">ChiBcec2-4451</strain>
    </source>
</reference>
<gene>
    <name evidence="2" type="ORF">IAA63_07415</name>
</gene>
<name>A0A9D1NV92_9FIRM</name>
<accession>A0A9D1NV92</accession>
<comment type="caution">
    <text evidence="2">The sequence shown here is derived from an EMBL/GenBank/DDBJ whole genome shotgun (WGS) entry which is preliminary data.</text>
</comment>
<dbReference type="Pfam" id="PF11823">
    <property type="entry name" value="Se_S_carrier"/>
    <property type="match status" value="1"/>
</dbReference>
<organism evidence="2 3">
    <name type="scientific">Candidatus Pullilachnospira stercoravium</name>
    <dbReference type="NCBI Taxonomy" id="2840913"/>
    <lineage>
        <taxon>Bacteria</taxon>
        <taxon>Bacillati</taxon>
        <taxon>Bacillota</taxon>
        <taxon>Clostridia</taxon>
        <taxon>Lachnospirales</taxon>
        <taxon>Lachnospiraceae</taxon>
        <taxon>Lachnospiraceae incertae sedis</taxon>
        <taxon>Candidatus Pullilachnospira</taxon>
    </lineage>
</organism>
<feature type="domain" description="Putative Se/S carrier protein-like" evidence="1">
    <location>
        <begin position="8"/>
        <end position="70"/>
    </location>
</feature>
<sequence>MREKTLKFVVTFKNTAGALGMEKFCMERRLPGRLIPVPRQISAGCGMAWCAPWEEKELLGEALSRFAGQVQEQHKLWL</sequence>
<dbReference type="Proteomes" id="UP000886723">
    <property type="component" value="Unassembled WGS sequence"/>
</dbReference>
<evidence type="ECO:0000313" key="3">
    <source>
        <dbReference type="Proteomes" id="UP000886723"/>
    </source>
</evidence>
<dbReference type="InterPro" id="IPR021778">
    <property type="entry name" value="Se/S_carrier-like"/>
</dbReference>
<proteinExistence type="predicted"/>